<dbReference type="PANTHER" id="PTHR43439:SF2">
    <property type="entry name" value="ENZYME, PUTATIVE (JCVI)-RELATED"/>
    <property type="match status" value="1"/>
</dbReference>
<evidence type="ECO:0000313" key="6">
    <source>
        <dbReference type="EMBL" id="KAG4425079.1"/>
    </source>
</evidence>
<dbReference type="Gene3D" id="3.40.50.12780">
    <property type="entry name" value="N-terminal domain of ligase-like"/>
    <property type="match status" value="1"/>
</dbReference>
<dbReference type="Pfam" id="PF23562">
    <property type="entry name" value="AMP-binding_C_3"/>
    <property type="match status" value="1"/>
</dbReference>
<keyword evidence="1" id="KW-0596">Phosphopantetheine</keyword>
<dbReference type="PROSITE" id="PS00455">
    <property type="entry name" value="AMP_BINDING"/>
    <property type="match status" value="1"/>
</dbReference>
<keyword evidence="7" id="KW-1185">Reference proteome</keyword>
<evidence type="ECO:0000313" key="7">
    <source>
        <dbReference type="Proteomes" id="UP000664132"/>
    </source>
</evidence>
<dbReference type="Pfam" id="PF00550">
    <property type="entry name" value="PP-binding"/>
    <property type="match status" value="1"/>
</dbReference>
<comment type="caution">
    <text evidence="6">The sequence shown here is derived from an EMBL/GenBank/DDBJ whole genome shotgun (WGS) entry which is preliminary data.</text>
</comment>
<accession>A0A8H8BVD5</accession>
<dbReference type="InterPro" id="IPR000873">
    <property type="entry name" value="AMP-dep_synth/lig_dom"/>
</dbReference>
<dbReference type="OrthoDB" id="429813at2759"/>
<gene>
    <name evidence="6" type="ORF">IFR04_001849</name>
</gene>
<sequence>MRGPVPANAGQRLIPTVIDELAIKEPDRVIYEYAEGAVVSDGMVKVSMATYATAINRIAWYLERELGKCTTFEPLGYIGPGDLRYFIFAVAAIKVGYIMDTWQFEAAKCRTWLVPDGQDCSDILARQHMRIISVPSLEDCLEGSLVPVYPYTKTFSEARNDPCWVLHTSGSTGLPKPIIRNLQSTCSTEAHRLAPPVDGKPLLVDGLTGSRVYMTFPLFHSAGLSNGLYWPLFYDQTCLLGPQGPLTVEVVADMLKNSGAEAIITAPSTVEDIAQSTECLAVLPQLKAVAWAGGPLSDRTGNLISSLTKLILIMGTTEAGWLTCVDTDREDWNYVHFHPTSGLELRPHDSGLFELWAVRKPECEKFQAVFNTFPDLSEYCFQDLYSAHPTKKDLYHYEGRADNIIVFSNGEKFNPLTMEQAVENHSYVRSVLAAGQARFQTSALIELMENISELSIKDIIEDIWPTIETANGQAPRHARLNKNYIVIASKDKPFLRAGKGTVQRSLTLGAYADEIDKIYRRGASISDFLPLDTTSLETLKEGVRSYVVETTQLIGVEDDDDLFQAGVDSLQVLTLLRHFRVGLGNGIDLSASIIYSNPSITSLAVALQCLVSTTDMTDSIENSVELEEIYKIYTQDLPKAICKSPLCSPGAIVLLTGSTGSLGSYLLDALVKSPDISAVYCLNRSANAEAKQAQLNKLRGLTTSNKSHFLTADLSKPDLGLSPDDYTTLSQTITYIIHNQWQVDFNLSARSFEPHIAGVSNLINFSATAKTIVPILFTSSVGVVANWPDSSPVPETEIIDFKMAVMGYGESKLIAERLLAEAGRLSGGVPSTICRLGQIAGPVSDEEGRGEWNRKEWVHTIIAVSAAISKLPSTLGASDTLDWIPVDILATIILELCTLTAQSNDTTVTTFFNILSPAKGSWNNLLSVIQSFRAFSIAKVVSWEEWLETLKEASSSHSDDPVILSGIKLLPFFESLGKKSLTMTTANAEAHSETLAKLPPVSREWIGIWMRQWG</sequence>
<dbReference type="InterPro" id="IPR020845">
    <property type="entry name" value="AMP-binding_CS"/>
</dbReference>
<evidence type="ECO:0008006" key="8">
    <source>
        <dbReference type="Google" id="ProtNLM"/>
    </source>
</evidence>
<name>A0A8H8BVD5_9HELO</name>
<dbReference type="InterPro" id="IPR013120">
    <property type="entry name" value="FAR_NAD-bd"/>
</dbReference>
<dbReference type="EMBL" id="JAFJYH010000014">
    <property type="protein sequence ID" value="KAG4425079.1"/>
    <property type="molecule type" value="Genomic_DNA"/>
</dbReference>
<dbReference type="PANTHER" id="PTHR43439">
    <property type="entry name" value="PHENYLACETATE-COENZYME A LIGASE"/>
    <property type="match status" value="1"/>
</dbReference>
<dbReference type="SUPFAM" id="SSF51735">
    <property type="entry name" value="NAD(P)-binding Rossmann-fold domains"/>
    <property type="match status" value="1"/>
</dbReference>
<dbReference type="AlphaFoldDB" id="A0A8H8BVD5"/>
<dbReference type="PROSITE" id="PS00012">
    <property type="entry name" value="PHOSPHOPANTETHEINE"/>
    <property type="match status" value="1"/>
</dbReference>
<proteinExistence type="predicted"/>
<dbReference type="Gene3D" id="3.40.50.720">
    <property type="entry name" value="NAD(P)-binding Rossmann-like Domain"/>
    <property type="match status" value="1"/>
</dbReference>
<dbReference type="InterPro" id="IPR036291">
    <property type="entry name" value="NAD(P)-bd_dom_sf"/>
</dbReference>
<dbReference type="Pfam" id="PF07993">
    <property type="entry name" value="NAD_binding_4"/>
    <property type="match status" value="1"/>
</dbReference>
<keyword evidence="2" id="KW-0597">Phosphoprotein</keyword>
<dbReference type="InterPro" id="IPR009081">
    <property type="entry name" value="PP-bd_ACP"/>
</dbReference>
<dbReference type="Proteomes" id="UP000664132">
    <property type="component" value="Unassembled WGS sequence"/>
</dbReference>
<evidence type="ECO:0000259" key="4">
    <source>
        <dbReference type="Pfam" id="PF00550"/>
    </source>
</evidence>
<evidence type="ECO:0000256" key="1">
    <source>
        <dbReference type="ARBA" id="ARBA00022450"/>
    </source>
</evidence>
<dbReference type="InterPro" id="IPR042099">
    <property type="entry name" value="ANL_N_sf"/>
</dbReference>
<dbReference type="InterPro" id="IPR036736">
    <property type="entry name" value="ACP-like_sf"/>
</dbReference>
<reference evidence="6" key="1">
    <citation type="submission" date="2021-02" db="EMBL/GenBank/DDBJ databases">
        <title>Genome sequence Cadophora malorum strain M34.</title>
        <authorList>
            <person name="Stefanovic E."/>
            <person name="Vu D."/>
            <person name="Scully C."/>
            <person name="Dijksterhuis J."/>
            <person name="Roader J."/>
            <person name="Houbraken J."/>
        </authorList>
    </citation>
    <scope>NUCLEOTIDE SEQUENCE</scope>
    <source>
        <strain evidence="6">M34</strain>
    </source>
</reference>
<feature type="domain" description="Thioester reductase (TE)" evidence="5">
    <location>
        <begin position="655"/>
        <end position="893"/>
    </location>
</feature>
<organism evidence="6 7">
    <name type="scientific">Cadophora malorum</name>
    <dbReference type="NCBI Taxonomy" id="108018"/>
    <lineage>
        <taxon>Eukaryota</taxon>
        <taxon>Fungi</taxon>
        <taxon>Dikarya</taxon>
        <taxon>Ascomycota</taxon>
        <taxon>Pezizomycotina</taxon>
        <taxon>Leotiomycetes</taxon>
        <taxon>Helotiales</taxon>
        <taxon>Ploettnerulaceae</taxon>
        <taxon>Cadophora</taxon>
    </lineage>
</organism>
<dbReference type="InterPro" id="IPR051414">
    <property type="entry name" value="Adenylate-forming_Reductase"/>
</dbReference>
<feature type="domain" description="AMP-dependent synthetase/ligase" evidence="3">
    <location>
        <begin position="153"/>
        <end position="335"/>
    </location>
</feature>
<evidence type="ECO:0000259" key="3">
    <source>
        <dbReference type="Pfam" id="PF00501"/>
    </source>
</evidence>
<feature type="domain" description="Carrier" evidence="4">
    <location>
        <begin position="543"/>
        <end position="604"/>
    </location>
</feature>
<dbReference type="Gene3D" id="1.10.1200.10">
    <property type="entry name" value="ACP-like"/>
    <property type="match status" value="1"/>
</dbReference>
<evidence type="ECO:0000259" key="5">
    <source>
        <dbReference type="Pfam" id="PF07993"/>
    </source>
</evidence>
<dbReference type="Pfam" id="PF00501">
    <property type="entry name" value="AMP-binding"/>
    <property type="match status" value="1"/>
</dbReference>
<dbReference type="SUPFAM" id="SSF47336">
    <property type="entry name" value="ACP-like"/>
    <property type="match status" value="1"/>
</dbReference>
<evidence type="ECO:0000256" key="2">
    <source>
        <dbReference type="ARBA" id="ARBA00022553"/>
    </source>
</evidence>
<protein>
    <recommendedName>
        <fullName evidence="8">Carrier domain-containing protein</fullName>
    </recommendedName>
</protein>
<dbReference type="SUPFAM" id="SSF56801">
    <property type="entry name" value="Acetyl-CoA synthetase-like"/>
    <property type="match status" value="1"/>
</dbReference>
<dbReference type="InterPro" id="IPR006162">
    <property type="entry name" value="Ppantetheine_attach_site"/>
</dbReference>